<reference evidence="2" key="1">
    <citation type="journal article" date="2019" name="Int. J. Syst. Evol. Microbiol.">
        <title>The Global Catalogue of Microorganisms (GCM) 10K type strain sequencing project: providing services to taxonomists for standard genome sequencing and annotation.</title>
        <authorList>
            <consortium name="The Broad Institute Genomics Platform"/>
            <consortium name="The Broad Institute Genome Sequencing Center for Infectious Disease"/>
            <person name="Wu L."/>
            <person name="Ma J."/>
        </authorList>
    </citation>
    <scope>NUCLEOTIDE SEQUENCE [LARGE SCALE GENOMIC DNA]</scope>
    <source>
        <strain evidence="2">JCM 9687</strain>
    </source>
</reference>
<evidence type="ECO:0000313" key="2">
    <source>
        <dbReference type="Proteomes" id="UP001500483"/>
    </source>
</evidence>
<name>A0ABP6S384_9PSEU</name>
<comment type="caution">
    <text evidence="1">The sequence shown here is derived from an EMBL/GenBank/DDBJ whole genome shotgun (WGS) entry which is preliminary data.</text>
</comment>
<dbReference type="Proteomes" id="UP001500483">
    <property type="component" value="Unassembled WGS sequence"/>
</dbReference>
<accession>A0ABP6S384</accession>
<dbReference type="RefSeq" id="WP_344931616.1">
    <property type="nucleotide sequence ID" value="NZ_BAAAYK010000045.1"/>
</dbReference>
<dbReference type="EMBL" id="BAAAYK010000045">
    <property type="protein sequence ID" value="GAA3366741.1"/>
    <property type="molecule type" value="Genomic_DNA"/>
</dbReference>
<gene>
    <name evidence="1" type="ORF">GCM10020366_71420</name>
</gene>
<proteinExistence type="predicted"/>
<sequence>MAFFCAEEPSAETGLVPQSTFSPASAGLPPPWGTFLVGAAGGQHERAGREESERSTVPLDLHFVPPDQGNTVGAARCRSSPNAKQWEWIRAMQRVNAK</sequence>
<organism evidence="1 2">
    <name type="scientific">Saccharopolyspora gregorii</name>
    <dbReference type="NCBI Taxonomy" id="33914"/>
    <lineage>
        <taxon>Bacteria</taxon>
        <taxon>Bacillati</taxon>
        <taxon>Actinomycetota</taxon>
        <taxon>Actinomycetes</taxon>
        <taxon>Pseudonocardiales</taxon>
        <taxon>Pseudonocardiaceae</taxon>
        <taxon>Saccharopolyspora</taxon>
    </lineage>
</organism>
<evidence type="ECO:0000313" key="1">
    <source>
        <dbReference type="EMBL" id="GAA3366741.1"/>
    </source>
</evidence>
<protein>
    <submittedName>
        <fullName evidence="1">Uncharacterized protein</fullName>
    </submittedName>
</protein>
<keyword evidence="2" id="KW-1185">Reference proteome</keyword>